<comment type="caution">
    <text evidence="1">The sequence shown here is derived from an EMBL/GenBank/DDBJ whole genome shotgun (WGS) entry which is preliminary data.</text>
</comment>
<feature type="non-terminal residue" evidence="1">
    <location>
        <position position="1"/>
    </location>
</feature>
<sequence>IMNSIVSFEDIFSVLYQKGKVIPDNLVFDLYKDFYNLEN</sequence>
<name>A0A0F9A128_9ZZZZ</name>
<protein>
    <submittedName>
        <fullName evidence="1">Uncharacterized protein</fullName>
    </submittedName>
</protein>
<proteinExistence type="predicted"/>
<dbReference type="AlphaFoldDB" id="A0A0F9A128"/>
<dbReference type="EMBL" id="LAZR01045006">
    <property type="protein sequence ID" value="KKL00891.1"/>
    <property type="molecule type" value="Genomic_DNA"/>
</dbReference>
<organism evidence="1">
    <name type="scientific">marine sediment metagenome</name>
    <dbReference type="NCBI Taxonomy" id="412755"/>
    <lineage>
        <taxon>unclassified sequences</taxon>
        <taxon>metagenomes</taxon>
        <taxon>ecological metagenomes</taxon>
    </lineage>
</organism>
<reference evidence="1" key="1">
    <citation type="journal article" date="2015" name="Nature">
        <title>Complex archaea that bridge the gap between prokaryotes and eukaryotes.</title>
        <authorList>
            <person name="Spang A."/>
            <person name="Saw J.H."/>
            <person name="Jorgensen S.L."/>
            <person name="Zaremba-Niedzwiedzka K."/>
            <person name="Martijn J."/>
            <person name="Lind A.E."/>
            <person name="van Eijk R."/>
            <person name="Schleper C."/>
            <person name="Guy L."/>
            <person name="Ettema T.J."/>
        </authorList>
    </citation>
    <scope>NUCLEOTIDE SEQUENCE</scope>
</reference>
<evidence type="ECO:0000313" key="1">
    <source>
        <dbReference type="EMBL" id="KKL00891.1"/>
    </source>
</evidence>
<accession>A0A0F9A128</accession>
<gene>
    <name evidence="1" type="ORF">LCGC14_2628060</name>
</gene>